<organism evidence="1 2">
    <name type="scientific">Neobacillus niacini</name>
    <dbReference type="NCBI Taxonomy" id="86668"/>
    <lineage>
        <taxon>Bacteria</taxon>
        <taxon>Bacillati</taxon>
        <taxon>Bacillota</taxon>
        <taxon>Bacilli</taxon>
        <taxon>Bacillales</taxon>
        <taxon>Bacillaceae</taxon>
        <taxon>Neobacillus</taxon>
    </lineage>
</organism>
<reference evidence="2" key="1">
    <citation type="submission" date="2020-07" db="EMBL/GenBank/DDBJ databases">
        <authorList>
            <person name="Partida-Martinez L."/>
            <person name="Huntemann M."/>
            <person name="Clum A."/>
            <person name="Wang J."/>
            <person name="Palaniappan K."/>
            <person name="Ritter S."/>
            <person name="Chen I.-M."/>
            <person name="Stamatis D."/>
            <person name="Reddy T."/>
            <person name="O'Malley R."/>
            <person name="Daum C."/>
            <person name="Shapiro N."/>
            <person name="Ivanova N."/>
            <person name="Kyrpides N."/>
            <person name="Woyke T."/>
        </authorList>
    </citation>
    <scope>NUCLEOTIDE SEQUENCE [LARGE SCALE GENOMIC DNA]</scope>
    <source>
        <strain evidence="2">AT2.8</strain>
    </source>
</reference>
<evidence type="ECO:0000313" key="2">
    <source>
        <dbReference type="Proteomes" id="UP000548423"/>
    </source>
</evidence>
<dbReference type="EMBL" id="JACCBX010000007">
    <property type="protein sequence ID" value="NYE06641.1"/>
    <property type="molecule type" value="Genomic_DNA"/>
</dbReference>
<sequence>MVRVINEKFSTYSHLISDKRIAPHLPETALLNESCCFEYVNKYYQVYLHPCHDNKISILVTSLDDEHFQIE</sequence>
<dbReference type="Pfam" id="PF14398">
    <property type="entry name" value="ATPgrasp_YheCD"/>
    <property type="match status" value="1"/>
</dbReference>
<dbReference type="InterPro" id="IPR026838">
    <property type="entry name" value="YheC/D"/>
</dbReference>
<name>A0A852TEL1_9BACI</name>
<reference evidence="2" key="2">
    <citation type="submission" date="2020-08" db="EMBL/GenBank/DDBJ databases">
        <title>The Agave Microbiome: Exploring the role of microbial communities in plant adaptations to desert environments.</title>
        <authorList>
            <person name="Partida-Martinez L.P."/>
        </authorList>
    </citation>
    <scope>NUCLEOTIDE SEQUENCE [LARGE SCALE GENOMIC DNA]</scope>
    <source>
        <strain evidence="2">AT2.8</strain>
    </source>
</reference>
<comment type="caution">
    <text evidence="1">The sequence shown here is derived from an EMBL/GenBank/DDBJ whole genome shotgun (WGS) entry which is preliminary data.</text>
</comment>
<evidence type="ECO:0000313" key="1">
    <source>
        <dbReference type="EMBL" id="NYE06641.1"/>
    </source>
</evidence>
<gene>
    <name evidence="1" type="ORF">F4694_003421</name>
</gene>
<proteinExistence type="predicted"/>
<dbReference type="Proteomes" id="UP000548423">
    <property type="component" value="Unassembled WGS sequence"/>
</dbReference>
<dbReference type="AlphaFoldDB" id="A0A852TEL1"/>
<protein>
    <submittedName>
        <fullName evidence="1">Uncharacterized protein</fullName>
    </submittedName>
</protein>
<accession>A0A852TEL1</accession>